<sequence length="244" mass="27162">MRKFASIPPRIWQSDLKPVRGNLTALAVHYHLTTSGHANMLGLYYVPITYIAHEIGSPQEGASKGLLDLIEAKVCSYDHQRELVWVHEMAADQIAPQLAPRDKRVKGVADQLAMLPICPITLGFYQRYRLPFHLYDERNLEEFELAMPDDVEAPSKALRSKEKEKDLEEGEGPSGFRGREQIEKTSNTMFRPFPIPSSSAEGKTFLITKGVPAEQIDGCLRNLLGGNLTPYDLEGVLSGARSAA</sequence>
<accession>A0A2A5KLJ4</accession>
<organism evidence="2 3">
    <name type="scientific">Rhizobium sophoriradicis</name>
    <dbReference type="NCBI Taxonomy" id="1535245"/>
    <lineage>
        <taxon>Bacteria</taxon>
        <taxon>Pseudomonadati</taxon>
        <taxon>Pseudomonadota</taxon>
        <taxon>Alphaproteobacteria</taxon>
        <taxon>Hyphomicrobiales</taxon>
        <taxon>Rhizobiaceae</taxon>
        <taxon>Rhizobium/Agrobacterium group</taxon>
        <taxon>Rhizobium</taxon>
    </lineage>
</organism>
<reference evidence="2 3" key="1">
    <citation type="submission" date="2017-09" db="EMBL/GenBank/DDBJ databases">
        <title>Comparative genomics of rhizobia isolated from Phaseolus vulgaris in China.</title>
        <authorList>
            <person name="Tong W."/>
        </authorList>
    </citation>
    <scope>NUCLEOTIDE SEQUENCE [LARGE SCALE GENOMIC DNA]</scope>
    <source>
        <strain evidence="2 3">L101</strain>
    </source>
</reference>
<protein>
    <submittedName>
        <fullName evidence="2">Uncharacterized protein</fullName>
    </submittedName>
</protein>
<dbReference type="EMBL" id="NXDM01000035">
    <property type="protein sequence ID" value="PCK77872.1"/>
    <property type="molecule type" value="Genomic_DNA"/>
</dbReference>
<gene>
    <name evidence="2" type="ORF">CPT34_27800</name>
</gene>
<keyword evidence="3" id="KW-1185">Reference proteome</keyword>
<name>A0A2A5KLJ4_9HYPH</name>
<comment type="caution">
    <text evidence="2">The sequence shown here is derived from an EMBL/GenBank/DDBJ whole genome shotgun (WGS) entry which is preliminary data.</text>
</comment>
<evidence type="ECO:0000313" key="3">
    <source>
        <dbReference type="Proteomes" id="UP000218807"/>
    </source>
</evidence>
<evidence type="ECO:0000256" key="1">
    <source>
        <dbReference type="SAM" id="MobiDB-lite"/>
    </source>
</evidence>
<dbReference type="Proteomes" id="UP000218807">
    <property type="component" value="Unassembled WGS sequence"/>
</dbReference>
<proteinExistence type="predicted"/>
<feature type="region of interest" description="Disordered" evidence="1">
    <location>
        <begin position="154"/>
        <end position="182"/>
    </location>
</feature>
<dbReference type="AlphaFoldDB" id="A0A2A5KLJ4"/>
<evidence type="ECO:0000313" key="2">
    <source>
        <dbReference type="EMBL" id="PCK77872.1"/>
    </source>
</evidence>
<dbReference type="RefSeq" id="WP_096764618.1">
    <property type="nucleotide sequence ID" value="NZ_NXDM01000035.1"/>
</dbReference>